<dbReference type="EMBL" id="CP046916">
    <property type="protein sequence ID" value="QGZ66742.1"/>
    <property type="molecule type" value="Genomic_DNA"/>
</dbReference>
<gene>
    <name evidence="1" type="ORF">FAZ98_33915</name>
</gene>
<name>A0A7Z2JIB6_9BURK</name>
<dbReference type="OrthoDB" id="9131492at2"/>
<dbReference type="KEGG" id="pacs:FAZ98_33915"/>
<accession>A0A7Z2JIB6</accession>
<evidence type="ECO:0000313" key="1">
    <source>
        <dbReference type="EMBL" id="QGZ66742.1"/>
    </source>
</evidence>
<reference evidence="1 2" key="1">
    <citation type="submission" date="2019-12" db="EMBL/GenBank/DDBJ databases">
        <title>Paraburkholderia acidiphila 7Q-K02 sp. nov and Paraburkholderia acidisoli DHF22 sp. nov., two strains isolated from forest soil.</title>
        <authorList>
            <person name="Gao Z."/>
            <person name="Qiu L."/>
        </authorList>
    </citation>
    <scope>NUCLEOTIDE SEQUENCE [LARGE SCALE GENOMIC DNA]</scope>
    <source>
        <strain evidence="1 2">DHF22</strain>
    </source>
</reference>
<evidence type="ECO:0000313" key="2">
    <source>
        <dbReference type="Proteomes" id="UP000433577"/>
    </source>
</evidence>
<proteinExistence type="predicted"/>
<sequence>MSSSYCVVFGLKARWYGGSTALIVETIVVAGYLIALVSRECYVVDADTNSLRRERRIAGKRVSSHALEVPCSWWIQCRRTGSSAVLELCKGKAWDCLVLQEVFLGKGGMVSNSLRVEIDALRSRVATDLKIEDRGWEKYSL</sequence>
<keyword evidence="2" id="KW-1185">Reference proteome</keyword>
<dbReference type="AlphaFoldDB" id="A0A7Z2JIB6"/>
<dbReference type="RefSeq" id="WP_158958375.1">
    <property type="nucleotide sequence ID" value="NZ_CP046916.1"/>
</dbReference>
<protein>
    <submittedName>
        <fullName evidence="1">Uncharacterized protein</fullName>
    </submittedName>
</protein>
<dbReference type="Proteomes" id="UP000433577">
    <property type="component" value="Chromosome 4"/>
</dbReference>
<organism evidence="1 2">
    <name type="scientific">Paraburkholderia acidisoli</name>
    <dbReference type="NCBI Taxonomy" id="2571748"/>
    <lineage>
        <taxon>Bacteria</taxon>
        <taxon>Pseudomonadati</taxon>
        <taxon>Pseudomonadota</taxon>
        <taxon>Betaproteobacteria</taxon>
        <taxon>Burkholderiales</taxon>
        <taxon>Burkholderiaceae</taxon>
        <taxon>Paraburkholderia</taxon>
    </lineage>
</organism>